<organism evidence="2 3">
    <name type="scientific">Artemisia annua</name>
    <name type="common">Sweet wormwood</name>
    <dbReference type="NCBI Taxonomy" id="35608"/>
    <lineage>
        <taxon>Eukaryota</taxon>
        <taxon>Viridiplantae</taxon>
        <taxon>Streptophyta</taxon>
        <taxon>Embryophyta</taxon>
        <taxon>Tracheophyta</taxon>
        <taxon>Spermatophyta</taxon>
        <taxon>Magnoliopsida</taxon>
        <taxon>eudicotyledons</taxon>
        <taxon>Gunneridae</taxon>
        <taxon>Pentapetalae</taxon>
        <taxon>asterids</taxon>
        <taxon>campanulids</taxon>
        <taxon>Asterales</taxon>
        <taxon>Asteraceae</taxon>
        <taxon>Asteroideae</taxon>
        <taxon>Anthemideae</taxon>
        <taxon>Artemisiinae</taxon>
        <taxon>Artemisia</taxon>
    </lineage>
</organism>
<dbReference type="PANTHER" id="PTHR47303:SF1">
    <property type="entry name" value="NF-KAPPA-B INHIBITOR BETA"/>
    <property type="match status" value="1"/>
</dbReference>
<feature type="domain" description="Protein kinase" evidence="1">
    <location>
        <begin position="1"/>
        <end position="286"/>
    </location>
</feature>
<dbReference type="SUPFAM" id="SSF48403">
    <property type="entry name" value="Ankyrin repeat"/>
    <property type="match status" value="1"/>
</dbReference>
<dbReference type="PANTHER" id="PTHR47303">
    <property type="match status" value="1"/>
</dbReference>
<comment type="caution">
    <text evidence="2">The sequence shown here is derived from an EMBL/GenBank/DDBJ whole genome shotgun (WGS) entry which is preliminary data.</text>
</comment>
<dbReference type="GO" id="GO:0005524">
    <property type="term" value="F:ATP binding"/>
    <property type="evidence" value="ECO:0007669"/>
    <property type="project" value="InterPro"/>
</dbReference>
<gene>
    <name evidence="2" type="ORF">CTI12_AA413700</name>
</gene>
<dbReference type="InterPro" id="IPR000719">
    <property type="entry name" value="Prot_kinase_dom"/>
</dbReference>
<protein>
    <submittedName>
        <fullName evidence="2">Serine/threonine-protein kinase HT1</fullName>
    </submittedName>
</protein>
<dbReference type="STRING" id="35608.A0A2U1M6Z1"/>
<dbReference type="SUPFAM" id="SSF56112">
    <property type="entry name" value="Protein kinase-like (PK-like)"/>
    <property type="match status" value="1"/>
</dbReference>
<evidence type="ECO:0000313" key="2">
    <source>
        <dbReference type="EMBL" id="PWA57006.1"/>
    </source>
</evidence>
<dbReference type="InterPro" id="IPR036770">
    <property type="entry name" value="Ankyrin_rpt-contain_sf"/>
</dbReference>
<dbReference type="PROSITE" id="PS50011">
    <property type="entry name" value="PROTEIN_KINASE_DOM"/>
    <property type="match status" value="1"/>
</dbReference>
<keyword evidence="3" id="KW-1185">Reference proteome</keyword>
<dbReference type="OrthoDB" id="4062651at2759"/>
<dbReference type="Gene3D" id="1.25.40.20">
    <property type="entry name" value="Ankyrin repeat-containing domain"/>
    <property type="match status" value="1"/>
</dbReference>
<dbReference type="InterPro" id="IPR011009">
    <property type="entry name" value="Kinase-like_dom_sf"/>
</dbReference>
<dbReference type="EMBL" id="PKPP01006289">
    <property type="protein sequence ID" value="PWA57006.1"/>
    <property type="molecule type" value="Genomic_DNA"/>
</dbReference>
<evidence type="ECO:0000259" key="1">
    <source>
        <dbReference type="PROSITE" id="PS50011"/>
    </source>
</evidence>
<dbReference type="Pfam" id="PF07714">
    <property type="entry name" value="PK_Tyr_Ser-Thr"/>
    <property type="match status" value="1"/>
</dbReference>
<dbReference type="GO" id="GO:0004672">
    <property type="term" value="F:protein kinase activity"/>
    <property type="evidence" value="ECO:0007669"/>
    <property type="project" value="InterPro"/>
</dbReference>
<evidence type="ECO:0000313" key="3">
    <source>
        <dbReference type="Proteomes" id="UP000245207"/>
    </source>
</evidence>
<dbReference type="InterPro" id="IPR002110">
    <property type="entry name" value="Ankyrin_rpt"/>
</dbReference>
<dbReference type="Gene3D" id="1.10.510.10">
    <property type="entry name" value="Transferase(Phosphotransferase) domain 1"/>
    <property type="match status" value="1"/>
</dbReference>
<sequence length="363" mass="40645">MQGIVTELLLGGTLRKYLMDMRPRSLDTPVAIGFALDIARAIECLHSHGIIHRDLKPGTFPLTSFGWYVKCGNSIRCLIGIAANSRPEDCETCRFRFSKRRMMMTAETNLSVDAPQEPCRHKMLDFLDDVSLFARNGSQGLPVANIIAYKLTLRGHGRTKEPRQAAFPAPYYRAVEFKQASGYTRNAENMVATSYLDEGKAKVGDMKAWYRSDSPVKDFSAKDVCDELQRSYGPSVIDLAAPKGGTISTQFAKLRLNSIPEDAKSKDHDQRVKATIEERKRLYEFILLGNVELVNYFLGTETHLLMEKMTNNGNTALHAAVGSSTKNYQFLEKLLEKIPAENTLWDVRNSDGSTLLHVAAITR</sequence>
<dbReference type="AlphaFoldDB" id="A0A2U1M6Z1"/>
<reference evidence="2 3" key="1">
    <citation type="journal article" date="2018" name="Mol. Plant">
        <title>The genome of Artemisia annua provides insight into the evolution of Asteraceae family and artemisinin biosynthesis.</title>
        <authorList>
            <person name="Shen Q."/>
            <person name="Zhang L."/>
            <person name="Liao Z."/>
            <person name="Wang S."/>
            <person name="Yan T."/>
            <person name="Shi P."/>
            <person name="Liu M."/>
            <person name="Fu X."/>
            <person name="Pan Q."/>
            <person name="Wang Y."/>
            <person name="Lv Z."/>
            <person name="Lu X."/>
            <person name="Zhang F."/>
            <person name="Jiang W."/>
            <person name="Ma Y."/>
            <person name="Chen M."/>
            <person name="Hao X."/>
            <person name="Li L."/>
            <person name="Tang Y."/>
            <person name="Lv G."/>
            <person name="Zhou Y."/>
            <person name="Sun X."/>
            <person name="Brodelius P.E."/>
            <person name="Rose J.K.C."/>
            <person name="Tang K."/>
        </authorList>
    </citation>
    <scope>NUCLEOTIDE SEQUENCE [LARGE SCALE GENOMIC DNA]</scope>
    <source>
        <strain evidence="3">cv. Huhao1</strain>
        <tissue evidence="2">Leaf</tissue>
    </source>
</reference>
<dbReference type="Proteomes" id="UP000245207">
    <property type="component" value="Unassembled WGS sequence"/>
</dbReference>
<keyword evidence="2" id="KW-0808">Transferase</keyword>
<proteinExistence type="predicted"/>
<accession>A0A2U1M6Z1</accession>
<dbReference type="Pfam" id="PF00023">
    <property type="entry name" value="Ank"/>
    <property type="match status" value="1"/>
</dbReference>
<name>A0A2U1M6Z1_ARTAN</name>
<dbReference type="InterPro" id="IPR001245">
    <property type="entry name" value="Ser-Thr/Tyr_kinase_cat_dom"/>
</dbReference>
<keyword evidence="2" id="KW-0418">Kinase</keyword>